<dbReference type="PANTHER" id="PTHR43794">
    <property type="entry name" value="AMINOHYDROLASE SSNA-RELATED"/>
    <property type="match status" value="1"/>
</dbReference>
<dbReference type="InterPro" id="IPR032466">
    <property type="entry name" value="Metal_Hydrolase"/>
</dbReference>
<evidence type="ECO:0000256" key="1">
    <source>
        <dbReference type="ARBA" id="ARBA00022801"/>
    </source>
</evidence>
<dbReference type="InterPro" id="IPR006680">
    <property type="entry name" value="Amidohydro-rel"/>
</dbReference>
<dbReference type="InterPro" id="IPR011059">
    <property type="entry name" value="Metal-dep_hydrolase_composite"/>
</dbReference>
<name>A0ABS6JX83_9BACI</name>
<keyword evidence="5" id="KW-1185">Reference proteome</keyword>
<dbReference type="Proteomes" id="UP000790580">
    <property type="component" value="Unassembled WGS sequence"/>
</dbReference>
<feature type="compositionally biased region" description="Low complexity" evidence="2">
    <location>
        <begin position="1"/>
        <end position="10"/>
    </location>
</feature>
<dbReference type="InterPro" id="IPR050287">
    <property type="entry name" value="MTA/SAH_deaminase"/>
</dbReference>
<dbReference type="RefSeq" id="WP_088078037.1">
    <property type="nucleotide sequence ID" value="NZ_JAHQCR010000058.1"/>
</dbReference>
<dbReference type="CDD" id="cd01298">
    <property type="entry name" value="ATZ_TRZ_like"/>
    <property type="match status" value="1"/>
</dbReference>
<dbReference type="SUPFAM" id="SSF51338">
    <property type="entry name" value="Composite domain of metallo-dependent hydrolases"/>
    <property type="match status" value="1"/>
</dbReference>
<gene>
    <name evidence="4" type="ORF">KS407_14890</name>
</gene>
<evidence type="ECO:0000313" key="4">
    <source>
        <dbReference type="EMBL" id="MBU9722701.1"/>
    </source>
</evidence>
<accession>A0ABS6JX83</accession>
<evidence type="ECO:0000256" key="2">
    <source>
        <dbReference type="SAM" id="MobiDB-lite"/>
    </source>
</evidence>
<evidence type="ECO:0000313" key="5">
    <source>
        <dbReference type="Proteomes" id="UP000790580"/>
    </source>
</evidence>
<keyword evidence="1" id="KW-0378">Hydrolase</keyword>
<feature type="region of interest" description="Disordered" evidence="2">
    <location>
        <begin position="1"/>
        <end position="21"/>
    </location>
</feature>
<comment type="caution">
    <text evidence="4">The sequence shown here is derived from an EMBL/GenBank/DDBJ whole genome shotgun (WGS) entry which is preliminary data.</text>
</comment>
<dbReference type="Gene3D" id="2.30.40.10">
    <property type="entry name" value="Urease, subunit C, domain 1"/>
    <property type="match status" value="1"/>
</dbReference>
<protein>
    <submittedName>
        <fullName evidence="4">Amidohydrolase</fullName>
    </submittedName>
</protein>
<dbReference type="SUPFAM" id="SSF51556">
    <property type="entry name" value="Metallo-dependent hydrolases"/>
    <property type="match status" value="1"/>
</dbReference>
<proteinExistence type="predicted"/>
<dbReference type="Gene3D" id="3.20.20.140">
    <property type="entry name" value="Metal-dependent hydrolases"/>
    <property type="match status" value="1"/>
</dbReference>
<reference evidence="4 5" key="1">
    <citation type="submission" date="2021-06" db="EMBL/GenBank/DDBJ databases">
        <title>Bacillus sp. RD4P76, an endophyte from a halophyte.</title>
        <authorList>
            <person name="Sun J.-Q."/>
        </authorList>
    </citation>
    <scope>NUCLEOTIDE SEQUENCE [LARGE SCALE GENOMIC DNA]</scope>
    <source>
        <strain evidence="4 5">JCM 17098</strain>
    </source>
</reference>
<sequence>MTNDNQNPNSNPNPNPNPNQNPNLIIINAYVLTMEGKGVGMIEDGAVAIKGNKIEAVGPTKQILADYSSKADEVIDATNKLIMPGLIDSHIHTGLGILRGVAQDMHNWMQDGLWPFMKHVTPEDSKKGSMMNIIEGIKAGTTTFCDYDSNMNQLVQNYVAVGARARVAELINEIPDDIGDLPVGELYPFHPEIGNRKLQNNLELLKKWNGAENGRITSMLGPHGPDMMSLELLQEIKELATKYDTRLHMHVAQGDREIDQVFKRYGKRSIAFLDEIGYLNERLLAVHLTEATKEETEQVARSGAAMINCSGSIGIIDGIVPPILEFIEAGGTAALGSDQAPGNNCNNMFNEMKFVAILNKVKRKDPSVFPADQALRLATIDAAKAVGLEHEVGSIRVGKKADLLFINLEEPSMSPVITKPVRNIVPNLVYSARGNEVESVMVDGKFIMKDRQMVTVDEKQVIREVQQAATAISEKVAADPKLPASTPLLAKMELGEL</sequence>
<dbReference type="PANTHER" id="PTHR43794:SF11">
    <property type="entry name" value="AMIDOHYDROLASE-RELATED DOMAIN-CONTAINING PROTEIN"/>
    <property type="match status" value="1"/>
</dbReference>
<organism evidence="4 5">
    <name type="scientific">Evansella alkalicola</name>
    <dbReference type="NCBI Taxonomy" id="745819"/>
    <lineage>
        <taxon>Bacteria</taxon>
        <taxon>Bacillati</taxon>
        <taxon>Bacillota</taxon>
        <taxon>Bacilli</taxon>
        <taxon>Bacillales</taxon>
        <taxon>Bacillaceae</taxon>
        <taxon>Evansella</taxon>
    </lineage>
</organism>
<dbReference type="EMBL" id="JAHQCR010000058">
    <property type="protein sequence ID" value="MBU9722701.1"/>
    <property type="molecule type" value="Genomic_DNA"/>
</dbReference>
<dbReference type="Pfam" id="PF01979">
    <property type="entry name" value="Amidohydro_1"/>
    <property type="match status" value="1"/>
</dbReference>
<evidence type="ECO:0000259" key="3">
    <source>
        <dbReference type="Pfam" id="PF01979"/>
    </source>
</evidence>
<feature type="domain" description="Amidohydrolase-related" evidence="3">
    <location>
        <begin position="82"/>
        <end position="446"/>
    </location>
</feature>